<comment type="similarity">
    <text evidence="2 16">Belongs to the cytochrome c oxidase subunit 2 family.</text>
</comment>
<evidence type="ECO:0000256" key="8">
    <source>
        <dbReference type="ARBA" id="ARBA00022967"/>
    </source>
</evidence>
<feature type="transmembrane region" description="Helical" evidence="18">
    <location>
        <begin position="68"/>
        <end position="87"/>
    </location>
</feature>
<name>A0A521C8R5_9BACT</name>
<dbReference type="GO" id="GO:0005886">
    <property type="term" value="C:plasma membrane"/>
    <property type="evidence" value="ECO:0007669"/>
    <property type="project" value="UniProtKB-SubCell"/>
</dbReference>
<evidence type="ECO:0000256" key="16">
    <source>
        <dbReference type="RuleBase" id="RU000456"/>
    </source>
</evidence>
<evidence type="ECO:0000256" key="15">
    <source>
        <dbReference type="PROSITE-ProRule" id="PRU00433"/>
    </source>
</evidence>
<feature type="domain" description="Cytochrome oxidase subunit II transmembrane region profile" evidence="20">
    <location>
        <begin position="1"/>
        <end position="97"/>
    </location>
</feature>
<evidence type="ECO:0000259" key="21">
    <source>
        <dbReference type="PROSITE" id="PS51007"/>
    </source>
</evidence>
<evidence type="ECO:0000313" key="23">
    <source>
        <dbReference type="Proteomes" id="UP000317593"/>
    </source>
</evidence>
<evidence type="ECO:0000256" key="12">
    <source>
        <dbReference type="ARBA" id="ARBA00023008"/>
    </source>
</evidence>
<dbReference type="SUPFAM" id="SSF46626">
    <property type="entry name" value="Cytochrome c"/>
    <property type="match status" value="1"/>
</dbReference>
<keyword evidence="4 15" id="KW-0349">Heme</keyword>
<keyword evidence="13 18" id="KW-0472">Membrane</keyword>
<dbReference type="SUPFAM" id="SSF81464">
    <property type="entry name" value="Cytochrome c oxidase subunit II-like, transmembrane region"/>
    <property type="match status" value="1"/>
</dbReference>
<dbReference type="GO" id="GO:0016491">
    <property type="term" value="F:oxidoreductase activity"/>
    <property type="evidence" value="ECO:0007669"/>
    <property type="project" value="InterPro"/>
</dbReference>
<evidence type="ECO:0000256" key="14">
    <source>
        <dbReference type="ARBA" id="ARBA00024688"/>
    </source>
</evidence>
<evidence type="ECO:0000313" key="22">
    <source>
        <dbReference type="EMBL" id="SMO55887.1"/>
    </source>
</evidence>
<dbReference type="Gene3D" id="2.60.40.420">
    <property type="entry name" value="Cupredoxins - blue copper proteins"/>
    <property type="match status" value="1"/>
</dbReference>
<keyword evidence="3 16" id="KW-0813">Transport</keyword>
<dbReference type="OrthoDB" id="9781261at2"/>
<dbReference type="PRINTS" id="PR01166">
    <property type="entry name" value="CYCOXIDASEII"/>
</dbReference>
<dbReference type="GO" id="GO:0005507">
    <property type="term" value="F:copper ion binding"/>
    <property type="evidence" value="ECO:0007669"/>
    <property type="project" value="InterPro"/>
</dbReference>
<feature type="transmembrane region" description="Helical" evidence="18">
    <location>
        <begin position="23"/>
        <end position="47"/>
    </location>
</feature>
<dbReference type="EC" id="7.1.1.9" evidence="17"/>
<feature type="domain" description="Cytochrome c" evidence="21">
    <location>
        <begin position="221"/>
        <end position="316"/>
    </location>
</feature>
<evidence type="ECO:0000256" key="3">
    <source>
        <dbReference type="ARBA" id="ARBA00022448"/>
    </source>
</evidence>
<dbReference type="Gene3D" id="1.10.287.90">
    <property type="match status" value="1"/>
</dbReference>
<dbReference type="Gene3D" id="1.10.760.10">
    <property type="entry name" value="Cytochrome c-like domain"/>
    <property type="match status" value="1"/>
</dbReference>
<keyword evidence="9 16" id="KW-0249">Electron transport</keyword>
<evidence type="ECO:0000259" key="20">
    <source>
        <dbReference type="PROSITE" id="PS50999"/>
    </source>
</evidence>
<protein>
    <recommendedName>
        <fullName evidence="17">Cytochrome c oxidase subunit 2</fullName>
        <ecNumber evidence="17">7.1.1.9</ecNumber>
    </recommendedName>
</protein>
<proteinExistence type="inferred from homology"/>
<keyword evidence="11 15" id="KW-0408">Iron</keyword>
<evidence type="ECO:0000256" key="17">
    <source>
        <dbReference type="RuleBase" id="RU004024"/>
    </source>
</evidence>
<evidence type="ECO:0000256" key="2">
    <source>
        <dbReference type="ARBA" id="ARBA00007866"/>
    </source>
</evidence>
<dbReference type="PROSITE" id="PS51007">
    <property type="entry name" value="CYTC"/>
    <property type="match status" value="1"/>
</dbReference>
<evidence type="ECO:0000256" key="7">
    <source>
        <dbReference type="ARBA" id="ARBA00022723"/>
    </source>
</evidence>
<keyword evidence="5 16" id="KW-0679">Respiratory chain</keyword>
<comment type="function">
    <text evidence="14 17">Subunits I and II form the functional core of the enzyme complex. Electrons originating in cytochrome c are transferred via heme a and Cu(A) to the binuclear center formed by heme a3 and Cu(B).</text>
</comment>
<evidence type="ECO:0000256" key="1">
    <source>
        <dbReference type="ARBA" id="ARBA00004141"/>
    </source>
</evidence>
<dbReference type="InterPro" id="IPR002429">
    <property type="entry name" value="CcO_II-like_C"/>
</dbReference>
<keyword evidence="6 16" id="KW-0812">Transmembrane</keyword>
<keyword evidence="12 17" id="KW-0186">Copper</keyword>
<organism evidence="22 23">
    <name type="scientific">Fodinibius sediminis</name>
    <dbReference type="NCBI Taxonomy" id="1214077"/>
    <lineage>
        <taxon>Bacteria</taxon>
        <taxon>Pseudomonadati</taxon>
        <taxon>Balneolota</taxon>
        <taxon>Balneolia</taxon>
        <taxon>Balneolales</taxon>
        <taxon>Balneolaceae</taxon>
        <taxon>Fodinibius</taxon>
    </lineage>
</organism>
<dbReference type="EMBL" id="FXTH01000005">
    <property type="protein sequence ID" value="SMO55887.1"/>
    <property type="molecule type" value="Genomic_DNA"/>
</dbReference>
<dbReference type="PROSITE" id="PS50999">
    <property type="entry name" value="COX2_TM"/>
    <property type="match status" value="1"/>
</dbReference>
<dbReference type="InterPro" id="IPR001505">
    <property type="entry name" value="Copper_CuA"/>
</dbReference>
<accession>A0A521C8R5</accession>
<keyword evidence="10 18" id="KW-1133">Transmembrane helix</keyword>
<feature type="domain" description="Cytochrome oxidase subunit II copper A binding" evidence="19">
    <location>
        <begin position="98"/>
        <end position="209"/>
    </location>
</feature>
<sequence>MEALNDLLLPPAKSTLAHQTDTLFWFVHLSGLVLTIGLIGVLIYFVYKYRRKSEDEVTPLITHNNKLEVTWSVIPLIMVLIVFGWGYQVFMEQRVAPDDAYEINVTGQKWIWQFTYENGARTNGELHVPAGRPVKLIMSSNDVIHSFYVPDYRIKQDVVPGRYTELWFTAKETGESIVFCTEYCGTSHSDMTAQVIVHEEEEFDSWLADNAGGGSKPEDLAPAEWGEQLATEWACTTCHSTDGTSMTGPTWQGVFESEETLTDGSTVTVDENYLRESILEPSAKVVEGYPDVMNTYQGQLNDDQINAIIEYIKTLN</sequence>
<dbReference type="Proteomes" id="UP000317593">
    <property type="component" value="Unassembled WGS sequence"/>
</dbReference>
<dbReference type="AlphaFoldDB" id="A0A521C8R5"/>
<gene>
    <name evidence="22" type="ORF">SAMN06265218_105155</name>
</gene>
<dbReference type="InterPro" id="IPR045187">
    <property type="entry name" value="CcO_II"/>
</dbReference>
<dbReference type="PANTHER" id="PTHR22888">
    <property type="entry name" value="CYTOCHROME C OXIDASE, SUBUNIT II"/>
    <property type="match status" value="1"/>
</dbReference>
<dbReference type="GO" id="GO:0004129">
    <property type="term" value="F:cytochrome-c oxidase activity"/>
    <property type="evidence" value="ECO:0007669"/>
    <property type="project" value="UniProtKB-EC"/>
</dbReference>
<evidence type="ECO:0000256" key="5">
    <source>
        <dbReference type="ARBA" id="ARBA00022660"/>
    </source>
</evidence>
<dbReference type="InterPro" id="IPR036257">
    <property type="entry name" value="Cyt_c_oxidase_su2_TM_sf"/>
</dbReference>
<evidence type="ECO:0000256" key="9">
    <source>
        <dbReference type="ARBA" id="ARBA00022982"/>
    </source>
</evidence>
<dbReference type="SUPFAM" id="SSF49503">
    <property type="entry name" value="Cupredoxins"/>
    <property type="match status" value="1"/>
</dbReference>
<dbReference type="InterPro" id="IPR009056">
    <property type="entry name" value="Cyt_c-like_dom"/>
</dbReference>
<dbReference type="CDD" id="cd13915">
    <property type="entry name" value="CuRO_HCO_II_like_2"/>
    <property type="match status" value="1"/>
</dbReference>
<comment type="catalytic activity">
    <reaction evidence="17">
        <text>4 Fe(II)-[cytochrome c] + O2 + 8 H(+)(in) = 4 Fe(III)-[cytochrome c] + 2 H2O + 4 H(+)(out)</text>
        <dbReference type="Rhea" id="RHEA:11436"/>
        <dbReference type="Rhea" id="RHEA-COMP:10350"/>
        <dbReference type="Rhea" id="RHEA-COMP:14399"/>
        <dbReference type="ChEBI" id="CHEBI:15377"/>
        <dbReference type="ChEBI" id="CHEBI:15378"/>
        <dbReference type="ChEBI" id="CHEBI:15379"/>
        <dbReference type="ChEBI" id="CHEBI:29033"/>
        <dbReference type="ChEBI" id="CHEBI:29034"/>
        <dbReference type="EC" id="7.1.1.9"/>
    </reaction>
</comment>
<dbReference type="PROSITE" id="PS00078">
    <property type="entry name" value="COX2"/>
    <property type="match status" value="1"/>
</dbReference>
<evidence type="ECO:0000256" key="10">
    <source>
        <dbReference type="ARBA" id="ARBA00022989"/>
    </source>
</evidence>
<evidence type="ECO:0000256" key="6">
    <source>
        <dbReference type="ARBA" id="ARBA00022692"/>
    </source>
</evidence>
<dbReference type="InterPro" id="IPR014222">
    <property type="entry name" value="Cyt_c_oxidase_su2"/>
</dbReference>
<dbReference type="RefSeq" id="WP_142713907.1">
    <property type="nucleotide sequence ID" value="NZ_FXTH01000005.1"/>
</dbReference>
<dbReference type="GO" id="GO:0020037">
    <property type="term" value="F:heme binding"/>
    <property type="evidence" value="ECO:0007669"/>
    <property type="project" value="InterPro"/>
</dbReference>
<dbReference type="Pfam" id="PF00116">
    <property type="entry name" value="COX2"/>
    <property type="match status" value="1"/>
</dbReference>
<dbReference type="NCBIfam" id="TIGR02866">
    <property type="entry name" value="CoxB"/>
    <property type="match status" value="1"/>
</dbReference>
<dbReference type="InterPro" id="IPR008972">
    <property type="entry name" value="Cupredoxin"/>
</dbReference>
<dbReference type="Pfam" id="PF00034">
    <property type="entry name" value="Cytochrom_C"/>
    <property type="match status" value="1"/>
</dbReference>
<dbReference type="InterPro" id="IPR036909">
    <property type="entry name" value="Cyt_c-like_dom_sf"/>
</dbReference>
<evidence type="ECO:0000256" key="4">
    <source>
        <dbReference type="ARBA" id="ARBA00022617"/>
    </source>
</evidence>
<dbReference type="PANTHER" id="PTHR22888:SF9">
    <property type="entry name" value="CYTOCHROME C OXIDASE SUBUNIT 2"/>
    <property type="match status" value="1"/>
</dbReference>
<dbReference type="InterPro" id="IPR011759">
    <property type="entry name" value="Cyt_c_oxidase_su2_TM_dom"/>
</dbReference>
<keyword evidence="7 15" id="KW-0479">Metal-binding</keyword>
<evidence type="ECO:0000256" key="11">
    <source>
        <dbReference type="ARBA" id="ARBA00023004"/>
    </source>
</evidence>
<dbReference type="GO" id="GO:0042773">
    <property type="term" value="P:ATP synthesis coupled electron transport"/>
    <property type="evidence" value="ECO:0007669"/>
    <property type="project" value="TreeGrafter"/>
</dbReference>
<comment type="cofactor">
    <cofactor evidence="17">
        <name>Cu cation</name>
        <dbReference type="ChEBI" id="CHEBI:23378"/>
    </cofactor>
    <text evidence="17">Binds a copper A center.</text>
</comment>
<dbReference type="Pfam" id="PF02790">
    <property type="entry name" value="COX2_TM"/>
    <property type="match status" value="1"/>
</dbReference>
<keyword evidence="8" id="KW-1278">Translocase</keyword>
<comment type="subcellular location">
    <subcellularLocation>
        <location evidence="16">Cell membrane</location>
        <topology evidence="16">Multi-pass membrane protein</topology>
    </subcellularLocation>
    <subcellularLocation>
        <location evidence="1">Membrane</location>
        <topology evidence="1">Multi-pass membrane protein</topology>
    </subcellularLocation>
</comment>
<evidence type="ECO:0000256" key="13">
    <source>
        <dbReference type="ARBA" id="ARBA00023136"/>
    </source>
</evidence>
<keyword evidence="23" id="KW-1185">Reference proteome</keyword>
<dbReference type="PROSITE" id="PS50857">
    <property type="entry name" value="COX2_CUA"/>
    <property type="match status" value="1"/>
</dbReference>
<evidence type="ECO:0000256" key="18">
    <source>
        <dbReference type="SAM" id="Phobius"/>
    </source>
</evidence>
<reference evidence="22 23" key="1">
    <citation type="submission" date="2017-05" db="EMBL/GenBank/DDBJ databases">
        <authorList>
            <person name="Varghese N."/>
            <person name="Submissions S."/>
        </authorList>
    </citation>
    <scope>NUCLEOTIDE SEQUENCE [LARGE SCALE GENOMIC DNA]</scope>
    <source>
        <strain evidence="22 23">DSM 21194</strain>
    </source>
</reference>
<evidence type="ECO:0000259" key="19">
    <source>
        <dbReference type="PROSITE" id="PS50857"/>
    </source>
</evidence>